<dbReference type="Gene3D" id="2.40.30.170">
    <property type="match status" value="1"/>
</dbReference>
<evidence type="ECO:0000313" key="7">
    <source>
        <dbReference type="Proteomes" id="UP000317318"/>
    </source>
</evidence>
<evidence type="ECO:0000256" key="3">
    <source>
        <dbReference type="SAM" id="MobiDB-lite"/>
    </source>
</evidence>
<dbReference type="PANTHER" id="PTHR30469:SF12">
    <property type="entry name" value="MULTIDRUG RESISTANCE PROTEIN MDTA"/>
    <property type="match status" value="1"/>
</dbReference>
<keyword evidence="2" id="KW-0175">Coiled coil</keyword>
<evidence type="ECO:0000256" key="2">
    <source>
        <dbReference type="SAM" id="Coils"/>
    </source>
</evidence>
<keyword evidence="7" id="KW-1185">Reference proteome</keyword>
<evidence type="ECO:0000313" key="6">
    <source>
        <dbReference type="EMBL" id="QDT39350.1"/>
    </source>
</evidence>
<dbReference type="SUPFAM" id="SSF111369">
    <property type="entry name" value="HlyD-like secretion proteins"/>
    <property type="match status" value="1"/>
</dbReference>
<dbReference type="GO" id="GO:0015562">
    <property type="term" value="F:efflux transmembrane transporter activity"/>
    <property type="evidence" value="ECO:0007669"/>
    <property type="project" value="TreeGrafter"/>
</dbReference>
<feature type="region of interest" description="Disordered" evidence="3">
    <location>
        <begin position="104"/>
        <end position="126"/>
    </location>
</feature>
<evidence type="ECO:0000259" key="5">
    <source>
        <dbReference type="Pfam" id="PF25989"/>
    </source>
</evidence>
<dbReference type="InterPro" id="IPR006143">
    <property type="entry name" value="RND_pump_MFP"/>
</dbReference>
<dbReference type="Proteomes" id="UP000317318">
    <property type="component" value="Chromosome"/>
</dbReference>
<protein>
    <submittedName>
        <fullName evidence="6">Multidrug resistance protein MdtA</fullName>
    </submittedName>
</protein>
<dbReference type="AlphaFoldDB" id="A0A517R656"/>
<feature type="coiled-coil region" evidence="2">
    <location>
        <begin position="140"/>
        <end position="247"/>
    </location>
</feature>
<gene>
    <name evidence="6" type="primary">mdtA_4</name>
    <name evidence="6" type="ORF">Pan189_37560</name>
</gene>
<proteinExistence type="inferred from homology"/>
<dbReference type="Gene3D" id="2.40.50.100">
    <property type="match status" value="1"/>
</dbReference>
<dbReference type="RefSeq" id="WP_310820756.1">
    <property type="nucleotide sequence ID" value="NZ_CP036268.1"/>
</dbReference>
<dbReference type="NCBIfam" id="TIGR01730">
    <property type="entry name" value="RND_mfp"/>
    <property type="match status" value="1"/>
</dbReference>
<dbReference type="GO" id="GO:1990281">
    <property type="term" value="C:efflux pump complex"/>
    <property type="evidence" value="ECO:0007669"/>
    <property type="project" value="TreeGrafter"/>
</dbReference>
<dbReference type="EMBL" id="CP036268">
    <property type="protein sequence ID" value="QDT39350.1"/>
    <property type="molecule type" value="Genomic_DNA"/>
</dbReference>
<feature type="domain" description="YknX-like C-terminal permuted SH3-like" evidence="5">
    <location>
        <begin position="377"/>
        <end position="439"/>
    </location>
</feature>
<organism evidence="6 7">
    <name type="scientific">Stratiformator vulcanicus</name>
    <dbReference type="NCBI Taxonomy" id="2527980"/>
    <lineage>
        <taxon>Bacteria</taxon>
        <taxon>Pseudomonadati</taxon>
        <taxon>Planctomycetota</taxon>
        <taxon>Planctomycetia</taxon>
        <taxon>Planctomycetales</taxon>
        <taxon>Planctomycetaceae</taxon>
        <taxon>Stratiformator</taxon>
    </lineage>
</organism>
<keyword evidence="4" id="KW-1133">Transmembrane helix</keyword>
<comment type="similarity">
    <text evidence="1">Belongs to the membrane fusion protein (MFP) (TC 8.A.1) family.</text>
</comment>
<evidence type="ECO:0000256" key="4">
    <source>
        <dbReference type="SAM" id="Phobius"/>
    </source>
</evidence>
<accession>A0A517R656</accession>
<sequence length="463" mass="50652">MRKSQPHSRKSRRGATQWVISIVLSVVSIALGLLGFSVLASLKQPPSERPAVERSFNVDVFEVEPVTLQEVVSGFGTARADREVTLAAQVSGEIIFAHERLEEGGRFDGPASGPDADGRGGSSPGETLIVIDPRTYESRVRQIEGRLDELDGQIERLRKEQSNNERLLAKAKKDVERFREEYERVRNLRQRNVTTASSVTTAELELSRYEDTLVKMENEAELFPIRIAQAERTRDATAEELASAKLDEERTVVKAPFNGALCEVYVEQGQYLRAGDQIACLTDPTVVEIPVAITLDDFAKISARIGSASPPEARLAINETDPPRWGGTVVRASPKADSSSRTISVYIKVNNSEQDTPLLPGTFIHARIDGPMMAGAVALPRDAIESTSVYLVKEGRAKRQEIEIERSLGPVAVIADGIEAGDQVLLTNLDAVFDGAAVKPQGSRTLEQELGPSAQRFARIVNE</sequence>
<name>A0A517R656_9PLAN</name>
<keyword evidence="4" id="KW-0472">Membrane</keyword>
<dbReference type="Gene3D" id="1.10.287.470">
    <property type="entry name" value="Helix hairpin bin"/>
    <property type="match status" value="1"/>
</dbReference>
<dbReference type="InterPro" id="IPR058637">
    <property type="entry name" value="YknX-like_C"/>
</dbReference>
<dbReference type="Pfam" id="PF25989">
    <property type="entry name" value="YknX_C"/>
    <property type="match status" value="1"/>
</dbReference>
<dbReference type="KEGG" id="svp:Pan189_37560"/>
<keyword evidence="4" id="KW-0812">Transmembrane</keyword>
<dbReference type="PANTHER" id="PTHR30469">
    <property type="entry name" value="MULTIDRUG RESISTANCE PROTEIN MDTA"/>
    <property type="match status" value="1"/>
</dbReference>
<reference evidence="6 7" key="1">
    <citation type="submission" date="2019-02" db="EMBL/GenBank/DDBJ databases">
        <title>Deep-cultivation of Planctomycetes and their phenomic and genomic characterization uncovers novel biology.</title>
        <authorList>
            <person name="Wiegand S."/>
            <person name="Jogler M."/>
            <person name="Boedeker C."/>
            <person name="Pinto D."/>
            <person name="Vollmers J."/>
            <person name="Rivas-Marin E."/>
            <person name="Kohn T."/>
            <person name="Peeters S.H."/>
            <person name="Heuer A."/>
            <person name="Rast P."/>
            <person name="Oberbeckmann S."/>
            <person name="Bunk B."/>
            <person name="Jeske O."/>
            <person name="Meyerdierks A."/>
            <person name="Storesund J.E."/>
            <person name="Kallscheuer N."/>
            <person name="Luecker S."/>
            <person name="Lage O.M."/>
            <person name="Pohl T."/>
            <person name="Merkel B.J."/>
            <person name="Hornburger P."/>
            <person name="Mueller R.-W."/>
            <person name="Bruemmer F."/>
            <person name="Labrenz M."/>
            <person name="Spormann A.M."/>
            <person name="Op den Camp H."/>
            <person name="Overmann J."/>
            <person name="Amann R."/>
            <person name="Jetten M.S.M."/>
            <person name="Mascher T."/>
            <person name="Medema M.H."/>
            <person name="Devos D.P."/>
            <person name="Kaster A.-K."/>
            <person name="Ovreas L."/>
            <person name="Rohde M."/>
            <person name="Galperin M.Y."/>
            <person name="Jogler C."/>
        </authorList>
    </citation>
    <scope>NUCLEOTIDE SEQUENCE [LARGE SCALE GENOMIC DNA]</scope>
    <source>
        <strain evidence="6 7">Pan189</strain>
    </source>
</reference>
<feature type="transmembrane region" description="Helical" evidence="4">
    <location>
        <begin position="20"/>
        <end position="42"/>
    </location>
</feature>
<evidence type="ECO:0000256" key="1">
    <source>
        <dbReference type="ARBA" id="ARBA00009477"/>
    </source>
</evidence>
<dbReference type="Gene3D" id="2.40.420.20">
    <property type="match status" value="1"/>
</dbReference>